<dbReference type="Gene3D" id="3.40.630.30">
    <property type="match status" value="1"/>
</dbReference>
<dbReference type="RefSeq" id="WP_106206496.1">
    <property type="nucleotide sequence ID" value="NZ_PVTD01000008.1"/>
</dbReference>
<dbReference type="GO" id="GO:0043810">
    <property type="term" value="F:ornithine-acyl [acyl carrier protein] N-acyltransferase activity"/>
    <property type="evidence" value="ECO:0007669"/>
    <property type="project" value="UniProtKB-EC"/>
</dbReference>
<sequence>MTAEETHFKIRLAKSEQDLLAAQRLRYDVFVSELGGDGDLVDHDGRFERDQYDAHYDHMILVDERRDAAALDHVVGVYRLLPGTRAAEAGGFYCASEYDLYALEQSGQNLLELGRSCVHADYRGGTALVHLWKGLGDYVQDHRIEVLFGVASFHGTDVQALAEPLSFLHHNHLAPEPLRVRALPEHFTSMDLLEVDAINRPAAVRAIPSLIKGYLRLGGYVGDGAFVDRAFNTTDVCLVLDTARVSEKQLWFYSGRRK</sequence>
<evidence type="ECO:0000256" key="5">
    <source>
        <dbReference type="ARBA" id="ARBA00023315"/>
    </source>
</evidence>
<evidence type="ECO:0000256" key="3">
    <source>
        <dbReference type="ARBA" id="ARBA00022679"/>
    </source>
</evidence>
<accession>A0A2T0RL87</accession>
<evidence type="ECO:0000313" key="11">
    <source>
        <dbReference type="EMBL" id="PRY21892.1"/>
    </source>
</evidence>
<dbReference type="InterPro" id="IPR016181">
    <property type="entry name" value="Acyl_CoA_acyltransferase"/>
</dbReference>
<dbReference type="SUPFAM" id="SSF55729">
    <property type="entry name" value="Acyl-CoA N-acyltransferases (Nat)"/>
    <property type="match status" value="1"/>
</dbReference>
<comment type="pathway">
    <text evidence="1">Lipid metabolism.</text>
</comment>
<keyword evidence="4" id="KW-0443">Lipid metabolism</keyword>
<gene>
    <name evidence="11" type="ORF">CLV78_108165</name>
</gene>
<dbReference type="EC" id="2.3.2.30" evidence="7"/>
<keyword evidence="3 11" id="KW-0808">Transferase</keyword>
<keyword evidence="2" id="KW-0444">Lipid biosynthesis</keyword>
<comment type="similarity">
    <text evidence="6">Belongs to the acetyltransferase family. OlsB subfamily.</text>
</comment>
<evidence type="ECO:0000256" key="4">
    <source>
        <dbReference type="ARBA" id="ARBA00023098"/>
    </source>
</evidence>
<dbReference type="AlphaFoldDB" id="A0A2T0RL87"/>
<dbReference type="Pfam" id="PF13444">
    <property type="entry name" value="Acetyltransf_5"/>
    <property type="match status" value="1"/>
</dbReference>
<evidence type="ECO:0000256" key="7">
    <source>
        <dbReference type="ARBA" id="ARBA00039058"/>
    </source>
</evidence>
<dbReference type="InterPro" id="IPR052351">
    <property type="entry name" value="Ornithine_N-alpha-AT"/>
</dbReference>
<name>A0A2T0RL87_9RHOB</name>
<evidence type="ECO:0000313" key="12">
    <source>
        <dbReference type="Proteomes" id="UP000239480"/>
    </source>
</evidence>
<evidence type="ECO:0000256" key="2">
    <source>
        <dbReference type="ARBA" id="ARBA00022516"/>
    </source>
</evidence>
<protein>
    <recommendedName>
        <fullName evidence="8">L-ornithine N(alpha)-acyltransferase</fullName>
        <ecNumber evidence="7">2.3.2.30</ecNumber>
    </recommendedName>
</protein>
<dbReference type="EMBL" id="PVTD01000008">
    <property type="protein sequence ID" value="PRY21892.1"/>
    <property type="molecule type" value="Genomic_DNA"/>
</dbReference>
<dbReference type="OrthoDB" id="9787072at2"/>
<keyword evidence="5 11" id="KW-0012">Acyltransferase</keyword>
<evidence type="ECO:0000256" key="6">
    <source>
        <dbReference type="ARBA" id="ARBA00038095"/>
    </source>
</evidence>
<evidence type="ECO:0000256" key="8">
    <source>
        <dbReference type="ARBA" id="ARBA00039866"/>
    </source>
</evidence>
<dbReference type="PANTHER" id="PTHR37323:SF1">
    <property type="entry name" value="L-ORNITHINE N(ALPHA)-ACYLTRANSFERASE"/>
    <property type="match status" value="1"/>
</dbReference>
<proteinExistence type="inferred from homology"/>
<organism evidence="11 12">
    <name type="scientific">Aliiruegeria haliotis</name>
    <dbReference type="NCBI Taxonomy" id="1280846"/>
    <lineage>
        <taxon>Bacteria</taxon>
        <taxon>Pseudomonadati</taxon>
        <taxon>Pseudomonadota</taxon>
        <taxon>Alphaproteobacteria</taxon>
        <taxon>Rhodobacterales</taxon>
        <taxon>Roseobacteraceae</taxon>
        <taxon>Aliiruegeria</taxon>
    </lineage>
</organism>
<dbReference type="GO" id="GO:0006629">
    <property type="term" value="P:lipid metabolic process"/>
    <property type="evidence" value="ECO:0007669"/>
    <property type="project" value="UniProtKB-KW"/>
</dbReference>
<comment type="caution">
    <text evidence="11">The sequence shown here is derived from an EMBL/GenBank/DDBJ whole genome shotgun (WGS) entry which is preliminary data.</text>
</comment>
<keyword evidence="12" id="KW-1185">Reference proteome</keyword>
<comment type="function">
    <text evidence="9">Catalyzes the first step in the biosynthesis of ornithine lipids, which are phosphorus-free membrane lipids. Catalyzes the 3-hydroxyacyl-acyl carrier protein-dependent acylation of ornithine to form lyso-ornithine lipid (LOL).</text>
</comment>
<evidence type="ECO:0000256" key="10">
    <source>
        <dbReference type="ARBA" id="ARBA00047785"/>
    </source>
</evidence>
<evidence type="ECO:0000256" key="9">
    <source>
        <dbReference type="ARBA" id="ARBA00045724"/>
    </source>
</evidence>
<comment type="catalytic activity">
    <reaction evidence="10">
        <text>a (3R)-hydroxyacyl-[ACP] + L-ornithine = a lyso-ornithine lipid + holo-[ACP] + H(+)</text>
        <dbReference type="Rhea" id="RHEA:20633"/>
        <dbReference type="Rhea" id="RHEA-COMP:9685"/>
        <dbReference type="Rhea" id="RHEA-COMP:9945"/>
        <dbReference type="ChEBI" id="CHEBI:15378"/>
        <dbReference type="ChEBI" id="CHEBI:46911"/>
        <dbReference type="ChEBI" id="CHEBI:64479"/>
        <dbReference type="ChEBI" id="CHEBI:78827"/>
        <dbReference type="ChEBI" id="CHEBI:138482"/>
        <dbReference type="EC" id="2.3.2.30"/>
    </reaction>
    <physiologicalReaction direction="left-to-right" evidence="10">
        <dbReference type="Rhea" id="RHEA:20634"/>
    </physiologicalReaction>
</comment>
<dbReference type="Proteomes" id="UP000239480">
    <property type="component" value="Unassembled WGS sequence"/>
</dbReference>
<dbReference type="PANTHER" id="PTHR37323">
    <property type="entry name" value="GCN5-RELATED N-ACETYLTRANSFERASE"/>
    <property type="match status" value="1"/>
</dbReference>
<reference evidence="11 12" key="1">
    <citation type="submission" date="2018-03" db="EMBL/GenBank/DDBJ databases">
        <title>Genomic Encyclopedia of Archaeal and Bacterial Type Strains, Phase II (KMG-II): from individual species to whole genera.</title>
        <authorList>
            <person name="Goeker M."/>
        </authorList>
    </citation>
    <scope>NUCLEOTIDE SEQUENCE [LARGE SCALE GENOMIC DNA]</scope>
    <source>
        <strain evidence="11 12">DSM 29328</strain>
    </source>
</reference>
<evidence type="ECO:0000256" key="1">
    <source>
        <dbReference type="ARBA" id="ARBA00005189"/>
    </source>
</evidence>